<dbReference type="AlphaFoldDB" id="A0A4R3MWM9"/>
<feature type="domain" description="3-hydroxyacyl-CoA dehydrogenase C-terminal" evidence="13">
    <location>
        <begin position="494"/>
        <end position="584"/>
    </location>
</feature>
<dbReference type="InterPro" id="IPR006108">
    <property type="entry name" value="3HC_DH_C"/>
</dbReference>
<reference evidence="15 16" key="1">
    <citation type="submission" date="2019-03" db="EMBL/GenBank/DDBJ databases">
        <title>Genomic Encyclopedia of Type Strains, Phase IV (KMG-IV): sequencing the most valuable type-strain genomes for metagenomic binning, comparative biology and taxonomic classification.</title>
        <authorList>
            <person name="Goeker M."/>
        </authorList>
    </citation>
    <scope>NUCLEOTIDE SEQUENCE [LARGE SCALE GENOMIC DNA]</scope>
    <source>
        <strain evidence="15 16">DSM 13605</strain>
    </source>
</reference>
<dbReference type="InterPro" id="IPR036291">
    <property type="entry name" value="NAD(P)-bd_dom_sf"/>
</dbReference>
<feature type="domain" description="3-hydroxyacyl-CoA dehydrogenase NAD binding" evidence="14">
    <location>
        <begin position="318"/>
        <end position="489"/>
    </location>
</feature>
<keyword evidence="7" id="KW-0560">Oxidoreductase</keyword>
<dbReference type="GO" id="GO:0004300">
    <property type="term" value="F:enoyl-CoA hydratase activity"/>
    <property type="evidence" value="ECO:0007669"/>
    <property type="project" value="UniProtKB-EC"/>
</dbReference>
<dbReference type="OrthoDB" id="5389341at2"/>
<keyword evidence="10" id="KW-0456">Lyase</keyword>
<evidence type="ECO:0000256" key="3">
    <source>
        <dbReference type="ARBA" id="ARBA00008750"/>
    </source>
</evidence>
<dbReference type="GO" id="GO:0070403">
    <property type="term" value="F:NAD+ binding"/>
    <property type="evidence" value="ECO:0007669"/>
    <property type="project" value="InterPro"/>
</dbReference>
<dbReference type="SUPFAM" id="SSF51735">
    <property type="entry name" value="NAD(P)-binding Rossmann-fold domains"/>
    <property type="match status" value="1"/>
</dbReference>
<evidence type="ECO:0000313" key="15">
    <source>
        <dbReference type="EMBL" id="TCT20988.1"/>
    </source>
</evidence>
<evidence type="ECO:0000256" key="7">
    <source>
        <dbReference type="ARBA" id="ARBA00023002"/>
    </source>
</evidence>
<evidence type="ECO:0000259" key="14">
    <source>
        <dbReference type="Pfam" id="PF02737"/>
    </source>
</evidence>
<protein>
    <recommendedName>
        <fullName evidence="4">enoyl-CoA hydratase</fullName>
        <ecNumber evidence="4">4.2.1.17</ecNumber>
    </recommendedName>
</protein>
<dbReference type="SUPFAM" id="SSF48179">
    <property type="entry name" value="6-phosphogluconate dehydrogenase C-terminal domain-like"/>
    <property type="match status" value="2"/>
</dbReference>
<sequence>MADSSAHGFDGLRLSHWRPQRRDDGVLVLYFDRADTAVNAFSQDALIELGSALERIALDPPKALVIASGKAGGFIAGADLKEFQEFDRKGTVNDAIRRGQDTFQRLAELPCPTVAAIHGFCMGGGTELALACRYRVASTDASTRIGLPEVQLGIFPGWGGSARLPRLVGAPAAMDMMLTGRALGAKAARAIGLVDALAEPAILVDTAAALALKGTTRPFKQRALGWLTNTFPARKLLAPQMRKQVARKAPKAFYPAPYALISTWEHSGGKPIGARLDAERRAVVKLASTPTARNLIRIFFLTERLKALGKGESGIHRVHVVGAGVMGGDIAAFAAYKGFTVTLQDREQRFIDAALQRAQTLFEKKVKDAGKRPAVAARLKSDLDGAGIPEADLVIEAIIENPEAKRDLYQAVEPRMKADALLATNTSSIPLDELRPHIARPAQFAGLHYFNPVAQMPLVEIIRHDGMAPETERRLAAFCKALGKFPVPVAGTPGFLVNRVLFPYMLEAATAYAEGIPGPAIDKAATRFGMPMGPIELLDTVGLDVAASVGKELAPFLGLDVPAALATVEAGKRGKKDGQGIYKWENGKAAKPDLPAGFVAPDDLEDRLILPLLNEAVACLHDGVVSDADLLDAGVIFGTGFAPFRGGPIQHIRAVGADALLARLEALRTKYGERFAPRAGWDNPVLREPVA</sequence>
<evidence type="ECO:0000313" key="16">
    <source>
        <dbReference type="Proteomes" id="UP000295414"/>
    </source>
</evidence>
<evidence type="ECO:0000259" key="13">
    <source>
        <dbReference type="Pfam" id="PF00725"/>
    </source>
</evidence>
<dbReference type="InterPro" id="IPR001753">
    <property type="entry name" value="Enoyl-CoA_hydra/iso"/>
</dbReference>
<dbReference type="Gene3D" id="3.90.226.10">
    <property type="entry name" value="2-enoyl-CoA Hydratase, Chain A, domain 1"/>
    <property type="match status" value="1"/>
</dbReference>
<dbReference type="InterPro" id="IPR006176">
    <property type="entry name" value="3-OHacyl-CoA_DH_NAD-bd"/>
</dbReference>
<dbReference type="Pfam" id="PF00725">
    <property type="entry name" value="3HCDH"/>
    <property type="match status" value="1"/>
</dbReference>
<dbReference type="InterPro" id="IPR050136">
    <property type="entry name" value="FA_oxidation_alpha_subunit"/>
</dbReference>
<dbReference type="InterPro" id="IPR008927">
    <property type="entry name" value="6-PGluconate_DH-like_C_sf"/>
</dbReference>
<dbReference type="CDD" id="cd06558">
    <property type="entry name" value="crotonase-like"/>
    <property type="match status" value="1"/>
</dbReference>
<dbReference type="Pfam" id="PF00378">
    <property type="entry name" value="ECH_1"/>
    <property type="match status" value="1"/>
</dbReference>
<comment type="similarity">
    <text evidence="2">In the central section; belongs to the 3-hydroxyacyl-CoA dehydrogenase family.</text>
</comment>
<keyword evidence="9" id="KW-0443">Lipid metabolism</keyword>
<comment type="similarity">
    <text evidence="3">In the N-terminal section; belongs to the enoyl-CoA hydratase/isomerase family.</text>
</comment>
<name>A0A4R3MWM9_9GAMM</name>
<keyword evidence="5" id="KW-0276">Fatty acid metabolism</keyword>
<evidence type="ECO:0000256" key="9">
    <source>
        <dbReference type="ARBA" id="ARBA00023098"/>
    </source>
</evidence>
<comment type="catalytic activity">
    <reaction evidence="12">
        <text>a (3S)-3-hydroxyacyl-CoA + NAD(+) = a 3-oxoacyl-CoA + NADH + H(+)</text>
        <dbReference type="Rhea" id="RHEA:22432"/>
        <dbReference type="ChEBI" id="CHEBI:15378"/>
        <dbReference type="ChEBI" id="CHEBI:57318"/>
        <dbReference type="ChEBI" id="CHEBI:57540"/>
        <dbReference type="ChEBI" id="CHEBI:57945"/>
        <dbReference type="ChEBI" id="CHEBI:90726"/>
        <dbReference type="EC" id="1.1.1.35"/>
    </reaction>
</comment>
<dbReference type="Gene3D" id="3.40.50.720">
    <property type="entry name" value="NAD(P)-binding Rossmann-like Domain"/>
    <property type="match status" value="1"/>
</dbReference>
<evidence type="ECO:0000256" key="6">
    <source>
        <dbReference type="ARBA" id="ARBA00022963"/>
    </source>
</evidence>
<dbReference type="PANTHER" id="PTHR43612">
    <property type="entry name" value="TRIFUNCTIONAL ENZYME SUBUNIT ALPHA"/>
    <property type="match status" value="1"/>
</dbReference>
<dbReference type="RefSeq" id="WP_114960891.1">
    <property type="nucleotide sequence ID" value="NZ_MSZW01000023.1"/>
</dbReference>
<keyword evidence="11" id="KW-0511">Multifunctional enzyme</keyword>
<comment type="caution">
    <text evidence="15">The sequence shown here is derived from an EMBL/GenBank/DDBJ whole genome shotgun (WGS) entry which is preliminary data.</text>
</comment>
<gene>
    <name evidence="15" type="ORF">EDC34_11039</name>
</gene>
<dbReference type="EMBL" id="SMAP01000010">
    <property type="protein sequence ID" value="TCT20988.1"/>
    <property type="molecule type" value="Genomic_DNA"/>
</dbReference>
<evidence type="ECO:0000256" key="11">
    <source>
        <dbReference type="ARBA" id="ARBA00023268"/>
    </source>
</evidence>
<dbReference type="GO" id="GO:0016509">
    <property type="term" value="F:long-chain (3S)-3-hydroxyacyl-CoA dehydrogenase (NAD+) activity"/>
    <property type="evidence" value="ECO:0007669"/>
    <property type="project" value="TreeGrafter"/>
</dbReference>
<dbReference type="EC" id="4.2.1.17" evidence="4"/>
<evidence type="ECO:0000256" key="8">
    <source>
        <dbReference type="ARBA" id="ARBA00023027"/>
    </source>
</evidence>
<dbReference type="GO" id="GO:0006635">
    <property type="term" value="P:fatty acid beta-oxidation"/>
    <property type="evidence" value="ECO:0007669"/>
    <property type="project" value="UniProtKB-UniPathway"/>
</dbReference>
<dbReference type="FunFam" id="3.90.226.10:FF:000011">
    <property type="entry name" value="Fatty acid oxidation complex subunit alpha"/>
    <property type="match status" value="1"/>
</dbReference>
<evidence type="ECO:0000256" key="2">
    <source>
        <dbReference type="ARBA" id="ARBA00007005"/>
    </source>
</evidence>
<comment type="pathway">
    <text evidence="1">Lipid metabolism; fatty acid beta-oxidation.</text>
</comment>
<evidence type="ECO:0000256" key="10">
    <source>
        <dbReference type="ARBA" id="ARBA00023239"/>
    </source>
</evidence>
<organism evidence="15 16">
    <name type="scientific">Thermomonas haemolytica</name>
    <dbReference type="NCBI Taxonomy" id="141949"/>
    <lineage>
        <taxon>Bacteria</taxon>
        <taxon>Pseudomonadati</taxon>
        <taxon>Pseudomonadota</taxon>
        <taxon>Gammaproteobacteria</taxon>
        <taxon>Lysobacterales</taxon>
        <taxon>Lysobacteraceae</taxon>
        <taxon>Thermomonas</taxon>
    </lineage>
</organism>
<dbReference type="Pfam" id="PF02737">
    <property type="entry name" value="3HCDH_N"/>
    <property type="match status" value="1"/>
</dbReference>
<dbReference type="PANTHER" id="PTHR43612:SF3">
    <property type="entry name" value="TRIFUNCTIONAL ENZYME SUBUNIT ALPHA, MITOCHONDRIAL"/>
    <property type="match status" value="1"/>
</dbReference>
<dbReference type="SUPFAM" id="SSF52096">
    <property type="entry name" value="ClpP/crotonase"/>
    <property type="match status" value="1"/>
</dbReference>
<dbReference type="InterPro" id="IPR029045">
    <property type="entry name" value="ClpP/crotonase-like_dom_sf"/>
</dbReference>
<evidence type="ECO:0000256" key="12">
    <source>
        <dbReference type="ARBA" id="ARBA00049556"/>
    </source>
</evidence>
<keyword evidence="8" id="KW-0520">NAD</keyword>
<keyword evidence="6" id="KW-0442">Lipid degradation</keyword>
<dbReference type="Proteomes" id="UP000295414">
    <property type="component" value="Unassembled WGS sequence"/>
</dbReference>
<evidence type="ECO:0000256" key="5">
    <source>
        <dbReference type="ARBA" id="ARBA00022832"/>
    </source>
</evidence>
<dbReference type="Gene3D" id="1.10.1040.50">
    <property type="match status" value="1"/>
</dbReference>
<keyword evidence="16" id="KW-1185">Reference proteome</keyword>
<dbReference type="UniPathway" id="UPA00659"/>
<evidence type="ECO:0000256" key="4">
    <source>
        <dbReference type="ARBA" id="ARBA00012076"/>
    </source>
</evidence>
<accession>A0A4R3MWM9</accession>
<proteinExistence type="inferred from homology"/>
<evidence type="ECO:0000256" key="1">
    <source>
        <dbReference type="ARBA" id="ARBA00005005"/>
    </source>
</evidence>